<dbReference type="EMBL" id="JAPZBS010000002">
    <property type="protein sequence ID" value="KAJ5381070.1"/>
    <property type="molecule type" value="Genomic_DNA"/>
</dbReference>
<dbReference type="SUPFAM" id="SSF52540">
    <property type="entry name" value="P-loop containing nucleoside triphosphate hydrolases"/>
    <property type="match status" value="1"/>
</dbReference>
<evidence type="ECO:0000259" key="4">
    <source>
        <dbReference type="PROSITE" id="PS51719"/>
    </source>
</evidence>
<keyword evidence="1" id="KW-0342">GTP-binding</keyword>
<keyword evidence="3" id="KW-0472">Membrane</keyword>
<keyword evidence="3" id="KW-0812">Transmembrane</keyword>
<dbReference type="GO" id="GO:0005525">
    <property type="term" value="F:GTP binding"/>
    <property type="evidence" value="ECO:0007669"/>
    <property type="project" value="UniProtKB-KW"/>
</dbReference>
<organism evidence="5 6">
    <name type="scientific">Penicillium cataractarum</name>
    <dbReference type="NCBI Taxonomy" id="2100454"/>
    <lineage>
        <taxon>Eukaryota</taxon>
        <taxon>Fungi</taxon>
        <taxon>Dikarya</taxon>
        <taxon>Ascomycota</taxon>
        <taxon>Pezizomycotina</taxon>
        <taxon>Eurotiomycetes</taxon>
        <taxon>Eurotiomycetidae</taxon>
        <taxon>Eurotiales</taxon>
        <taxon>Aspergillaceae</taxon>
        <taxon>Penicillium</taxon>
    </lineage>
</organism>
<evidence type="ECO:0000256" key="2">
    <source>
        <dbReference type="SAM" id="MobiDB-lite"/>
    </source>
</evidence>
<feature type="compositionally biased region" description="Basic and acidic residues" evidence="2">
    <location>
        <begin position="73"/>
        <end position="91"/>
    </location>
</feature>
<dbReference type="Gene3D" id="3.40.50.300">
    <property type="entry name" value="P-loop containing nucleotide triphosphate hydrolases"/>
    <property type="match status" value="1"/>
</dbReference>
<dbReference type="Pfam" id="PF00735">
    <property type="entry name" value="Septin"/>
    <property type="match status" value="1"/>
</dbReference>
<dbReference type="InterPro" id="IPR030379">
    <property type="entry name" value="G_SEPTIN_dom"/>
</dbReference>
<feature type="compositionally biased region" description="Polar residues" evidence="2">
    <location>
        <begin position="125"/>
        <end position="137"/>
    </location>
</feature>
<evidence type="ECO:0000313" key="5">
    <source>
        <dbReference type="EMBL" id="KAJ5381070.1"/>
    </source>
</evidence>
<keyword evidence="3" id="KW-1133">Transmembrane helix</keyword>
<protein>
    <recommendedName>
        <fullName evidence="4">Septin-type G domain-containing protein</fullName>
    </recommendedName>
</protein>
<feature type="transmembrane region" description="Helical" evidence="3">
    <location>
        <begin position="713"/>
        <end position="734"/>
    </location>
</feature>
<accession>A0A9W9VIW4</accession>
<keyword evidence="1" id="KW-0547">Nucleotide-binding</keyword>
<gene>
    <name evidence="5" type="ORF">N7496_003498</name>
</gene>
<dbReference type="OrthoDB" id="4150765at2759"/>
<feature type="domain" description="Septin-type G" evidence="4">
    <location>
        <begin position="242"/>
        <end position="546"/>
    </location>
</feature>
<dbReference type="PROSITE" id="PS51719">
    <property type="entry name" value="G_SEPTIN"/>
    <property type="match status" value="1"/>
</dbReference>
<evidence type="ECO:0000256" key="3">
    <source>
        <dbReference type="SAM" id="Phobius"/>
    </source>
</evidence>
<reference evidence="5" key="1">
    <citation type="submission" date="2022-11" db="EMBL/GenBank/DDBJ databases">
        <authorList>
            <person name="Petersen C."/>
        </authorList>
    </citation>
    <scope>NUCLEOTIDE SEQUENCE</scope>
    <source>
        <strain evidence="5">IBT 29864</strain>
    </source>
</reference>
<dbReference type="PANTHER" id="PTHR18884">
    <property type="entry name" value="SEPTIN"/>
    <property type="match status" value="1"/>
</dbReference>
<proteinExistence type="inferred from homology"/>
<dbReference type="GeneID" id="81435606"/>
<feature type="compositionally biased region" description="Low complexity" evidence="2">
    <location>
        <begin position="92"/>
        <end position="106"/>
    </location>
</feature>
<reference evidence="5" key="2">
    <citation type="journal article" date="2023" name="IMA Fungus">
        <title>Comparative genomic study of the Penicillium genus elucidates a diverse pangenome and 15 lateral gene transfer events.</title>
        <authorList>
            <person name="Petersen C."/>
            <person name="Sorensen T."/>
            <person name="Nielsen M.R."/>
            <person name="Sondergaard T.E."/>
            <person name="Sorensen J.L."/>
            <person name="Fitzpatrick D.A."/>
            <person name="Frisvad J.C."/>
            <person name="Nielsen K.L."/>
        </authorList>
    </citation>
    <scope>NUCLEOTIDE SEQUENCE</scope>
    <source>
        <strain evidence="5">IBT 29864</strain>
    </source>
</reference>
<keyword evidence="6" id="KW-1185">Reference proteome</keyword>
<comment type="caution">
    <text evidence="5">The sequence shown here is derived from an EMBL/GenBank/DDBJ whole genome shotgun (WGS) entry which is preliminary data.</text>
</comment>
<feature type="compositionally biased region" description="Low complexity" evidence="2">
    <location>
        <begin position="147"/>
        <end position="161"/>
    </location>
</feature>
<comment type="similarity">
    <text evidence="1">Belongs to the TRAFAC class TrmE-Era-EngA-EngB-Septin-like GTPase superfamily. Septin GTPase family.</text>
</comment>
<dbReference type="RefSeq" id="XP_056558641.1">
    <property type="nucleotide sequence ID" value="XM_056696429.1"/>
</dbReference>
<dbReference type="AlphaFoldDB" id="A0A9W9VIW4"/>
<evidence type="ECO:0000256" key="1">
    <source>
        <dbReference type="RuleBase" id="RU004560"/>
    </source>
</evidence>
<name>A0A9W9VIW4_9EURO</name>
<evidence type="ECO:0000313" key="6">
    <source>
        <dbReference type="Proteomes" id="UP001147782"/>
    </source>
</evidence>
<feature type="region of interest" description="Disordered" evidence="2">
    <location>
        <begin position="1"/>
        <end position="198"/>
    </location>
</feature>
<dbReference type="InterPro" id="IPR027417">
    <property type="entry name" value="P-loop_NTPase"/>
</dbReference>
<feature type="compositionally biased region" description="Basic and acidic residues" evidence="2">
    <location>
        <begin position="42"/>
        <end position="60"/>
    </location>
</feature>
<sequence>MRPVPDLSAFSRKPSADPPPSCSSLDTRTAAPATFFLSRSPHASDTERSPSPDAVGDPKESMYGVHSLAETLSRSELRTSSSREFHTDSSQRTRSSSRGSDSMGESRCSRRRSTIRPFSEDTRESSLQPPSSDTVSRPLTPFHPDDPSSLPSSPKSISNQSLRPLDDISITDEINSQAIGSGDEEERPRPSPRLGFSGASQFIMPSIKMPSRRPFTERGKAMGRFKVLVAGAPGEFFLAGSEGPLRLTQYLNLAGTGKTSLIKAIVQTCEDIVHVDSIDSLSMTALERRRSSRPHSGPVPTRGMPTATTEIYASTKPYPSWWSDLEDSRVLRRRKSIGEIVLERNLCFVDTPATSLSRAGQTDSVVQYMRQQLQRATAAVAGSGVDFQNLLAGNGGTQVDAILYLISHDTLPTDVECIRKLCELSNVIPLVAKADTLSPENITSLKDRFHQQAQDAGIKPFMFGDSLAGMLDDQNPQPPYAVSSEKTTDLEVMDASTLMSPDYEQPLVPSELDILVQKLFDRDNLAWLRHSAAKKLVQRCGDLPAVSLSSTPAPNALSGATSPGVGWRTTLGASMNSSISSLGESPPTYTLARLADYTRHEERMAQVRLAQWATDLQRSLQNERERYAALARGDRAVWLTERLSECVVDGSLVPISQTPGFCGLHVPANDKNGSGLNMMRACAGPSKEYRVASLSPHDPLGVVGWIDDIGRRGWIIVQIVGSVGVVGGLALWVARSWGLPTRSLSDMQFDHWYGTLEH</sequence>
<dbReference type="Proteomes" id="UP001147782">
    <property type="component" value="Unassembled WGS sequence"/>
</dbReference>